<dbReference type="OrthoDB" id="160645at2759"/>
<name>A0A9W8X1R5_9PLEO</name>
<dbReference type="EMBL" id="JAPEUV010000026">
    <property type="protein sequence ID" value="KAJ4338869.1"/>
    <property type="molecule type" value="Genomic_DNA"/>
</dbReference>
<sequence length="243" mass="26450">MTSCSLVAPGLVSEVSGAMPTFSYRRTAHAGDYFGVQMTYLNGRSTCYQTGALPGFTPVIKNQAAGYTVNCQFITQGTTYTGIYCPPASVTSIPDGMLTVSYINSRAGQPTPIPFLATFVVFELHGCCPELCFPIVKLNAEPIPKLVEEFFVVESCCVKVCCVSLEQCCSRLFVSSSGFSLVDCYFELVKPSSLSFIKQARYNLEPGYIFDSCSLLSTISGPLIKCASSIEPCSDLKRRRRLV</sequence>
<proteinExistence type="predicted"/>
<evidence type="ECO:0000313" key="2">
    <source>
        <dbReference type="Proteomes" id="UP001140562"/>
    </source>
</evidence>
<dbReference type="Proteomes" id="UP001140562">
    <property type="component" value="Unassembled WGS sequence"/>
</dbReference>
<evidence type="ECO:0000313" key="1">
    <source>
        <dbReference type="EMBL" id="KAJ4338869.1"/>
    </source>
</evidence>
<reference evidence="1" key="1">
    <citation type="submission" date="2022-10" db="EMBL/GenBank/DDBJ databases">
        <title>Tapping the CABI collections for fungal endophytes: first genome assemblies for Collariella, Neodidymelliopsis, Ascochyta clinopodiicola, Didymella pomorum, Didymosphaeria variabile, Neocosmospora piperis and Neocucurbitaria cava.</title>
        <authorList>
            <person name="Hill R."/>
        </authorList>
    </citation>
    <scope>NUCLEOTIDE SEQUENCE</scope>
    <source>
        <strain evidence="1">IMI 360193</strain>
    </source>
</reference>
<dbReference type="AlphaFoldDB" id="A0A9W8X1R5"/>
<accession>A0A9W8X1R5</accession>
<organism evidence="1 2">
    <name type="scientific">Didymella glomerata</name>
    <dbReference type="NCBI Taxonomy" id="749621"/>
    <lineage>
        <taxon>Eukaryota</taxon>
        <taxon>Fungi</taxon>
        <taxon>Dikarya</taxon>
        <taxon>Ascomycota</taxon>
        <taxon>Pezizomycotina</taxon>
        <taxon>Dothideomycetes</taxon>
        <taxon>Pleosporomycetidae</taxon>
        <taxon>Pleosporales</taxon>
        <taxon>Pleosporineae</taxon>
        <taxon>Didymellaceae</taxon>
        <taxon>Didymella</taxon>
    </lineage>
</organism>
<protein>
    <submittedName>
        <fullName evidence="1">Uncharacterized protein</fullName>
    </submittedName>
</protein>
<gene>
    <name evidence="1" type="ORF">N0V87_003554</name>
</gene>
<keyword evidence="2" id="KW-1185">Reference proteome</keyword>
<comment type="caution">
    <text evidence="1">The sequence shown here is derived from an EMBL/GenBank/DDBJ whole genome shotgun (WGS) entry which is preliminary data.</text>
</comment>